<reference evidence="1 2" key="1">
    <citation type="submission" date="2018-08" db="EMBL/GenBank/DDBJ databases">
        <title>A genome reference for cultivated species of the human gut microbiota.</title>
        <authorList>
            <person name="Zou Y."/>
            <person name="Xue W."/>
            <person name="Luo G."/>
        </authorList>
    </citation>
    <scope>NUCLEOTIDE SEQUENCE [LARGE SCALE GENOMIC DNA]</scope>
    <source>
        <strain evidence="1 2">AF39-4</strain>
    </source>
</reference>
<gene>
    <name evidence="1" type="ORF">DW040_03180</name>
</gene>
<comment type="caution">
    <text evidence="1">The sequence shown here is derived from an EMBL/GenBank/DDBJ whole genome shotgun (WGS) entry which is preliminary data.</text>
</comment>
<sequence length="71" mass="8642">MTENQKEYKRAVIDEIQRKYEVDWITASKMLALTNIDASLRDYPKETMHDDTDYWVEWAHEAWISKLYPFL</sequence>
<evidence type="ECO:0000313" key="1">
    <source>
        <dbReference type="EMBL" id="RHK98326.1"/>
    </source>
</evidence>
<proteinExistence type="predicted"/>
<accession>A0A415HVQ3</accession>
<dbReference type="EMBL" id="QROE01000001">
    <property type="protein sequence ID" value="RHK98326.1"/>
    <property type="molecule type" value="Genomic_DNA"/>
</dbReference>
<name>A0A415HVQ3_9FIRM</name>
<dbReference type="RefSeq" id="WP_118367555.1">
    <property type="nucleotide sequence ID" value="NZ_CABJDZ010000001.1"/>
</dbReference>
<dbReference type="AlphaFoldDB" id="A0A415HVQ3"/>
<evidence type="ECO:0000313" key="2">
    <source>
        <dbReference type="Proteomes" id="UP000284267"/>
    </source>
</evidence>
<organism evidence="1 2">
    <name type="scientific">Blautia obeum</name>
    <dbReference type="NCBI Taxonomy" id="40520"/>
    <lineage>
        <taxon>Bacteria</taxon>
        <taxon>Bacillati</taxon>
        <taxon>Bacillota</taxon>
        <taxon>Clostridia</taxon>
        <taxon>Lachnospirales</taxon>
        <taxon>Lachnospiraceae</taxon>
        <taxon>Blautia</taxon>
    </lineage>
</organism>
<protein>
    <submittedName>
        <fullName evidence="1">Uncharacterized protein</fullName>
    </submittedName>
</protein>
<dbReference type="Proteomes" id="UP000284267">
    <property type="component" value="Unassembled WGS sequence"/>
</dbReference>